<feature type="compositionally biased region" description="Polar residues" evidence="1">
    <location>
        <begin position="161"/>
        <end position="171"/>
    </location>
</feature>
<protein>
    <submittedName>
        <fullName evidence="2">Uncharacterized protein</fullName>
    </submittedName>
</protein>
<dbReference type="EMBL" id="JARJCM010000038">
    <property type="protein sequence ID" value="KAJ7037286.1"/>
    <property type="molecule type" value="Genomic_DNA"/>
</dbReference>
<dbReference type="Proteomes" id="UP001218188">
    <property type="component" value="Unassembled WGS sequence"/>
</dbReference>
<organism evidence="2 3">
    <name type="scientific">Mycena alexandri</name>
    <dbReference type="NCBI Taxonomy" id="1745969"/>
    <lineage>
        <taxon>Eukaryota</taxon>
        <taxon>Fungi</taxon>
        <taxon>Dikarya</taxon>
        <taxon>Basidiomycota</taxon>
        <taxon>Agaricomycotina</taxon>
        <taxon>Agaricomycetes</taxon>
        <taxon>Agaricomycetidae</taxon>
        <taxon>Agaricales</taxon>
        <taxon>Marasmiineae</taxon>
        <taxon>Mycenaceae</taxon>
        <taxon>Mycena</taxon>
    </lineage>
</organism>
<evidence type="ECO:0000256" key="1">
    <source>
        <dbReference type="SAM" id="MobiDB-lite"/>
    </source>
</evidence>
<name>A0AAD6T1X7_9AGAR</name>
<feature type="region of interest" description="Disordered" evidence="1">
    <location>
        <begin position="114"/>
        <end position="172"/>
    </location>
</feature>
<proteinExistence type="predicted"/>
<keyword evidence="3" id="KW-1185">Reference proteome</keyword>
<dbReference type="AlphaFoldDB" id="A0AAD6T1X7"/>
<sequence>MPSGRHPLEPQAKAARRQATLENYAHKNRERLRDAARIRMQNKRRAQPLDEEARARKREVAAKYRSNNREVIRKADRQRRENAARVRAEEAQAIKPVTETTIYGVYGAQARQILGDPRATAPRRPRPATVSTKERRRKGLEIDTDSPRARLETTAEPLLSATPSPSATARHTSVHDRCPKGLEMPANLDDLCACWGGEHCVKCTCSCENARCWKNHDLK</sequence>
<accession>A0AAD6T1X7</accession>
<comment type="caution">
    <text evidence="2">The sequence shown here is derived from an EMBL/GenBank/DDBJ whole genome shotgun (WGS) entry which is preliminary data.</text>
</comment>
<evidence type="ECO:0000313" key="3">
    <source>
        <dbReference type="Proteomes" id="UP001218188"/>
    </source>
</evidence>
<feature type="compositionally biased region" description="Basic and acidic residues" evidence="1">
    <location>
        <begin position="139"/>
        <end position="153"/>
    </location>
</feature>
<reference evidence="2" key="1">
    <citation type="submission" date="2023-03" db="EMBL/GenBank/DDBJ databases">
        <title>Massive genome expansion in bonnet fungi (Mycena s.s.) driven by repeated elements and novel gene families across ecological guilds.</title>
        <authorList>
            <consortium name="Lawrence Berkeley National Laboratory"/>
            <person name="Harder C.B."/>
            <person name="Miyauchi S."/>
            <person name="Viragh M."/>
            <person name="Kuo A."/>
            <person name="Thoen E."/>
            <person name="Andreopoulos B."/>
            <person name="Lu D."/>
            <person name="Skrede I."/>
            <person name="Drula E."/>
            <person name="Henrissat B."/>
            <person name="Morin E."/>
            <person name="Kohler A."/>
            <person name="Barry K."/>
            <person name="LaButti K."/>
            <person name="Morin E."/>
            <person name="Salamov A."/>
            <person name="Lipzen A."/>
            <person name="Mereny Z."/>
            <person name="Hegedus B."/>
            <person name="Baldrian P."/>
            <person name="Stursova M."/>
            <person name="Weitz H."/>
            <person name="Taylor A."/>
            <person name="Grigoriev I.V."/>
            <person name="Nagy L.G."/>
            <person name="Martin F."/>
            <person name="Kauserud H."/>
        </authorList>
    </citation>
    <scope>NUCLEOTIDE SEQUENCE</scope>
    <source>
        <strain evidence="2">CBHHK200</strain>
    </source>
</reference>
<evidence type="ECO:0000313" key="2">
    <source>
        <dbReference type="EMBL" id="KAJ7037286.1"/>
    </source>
</evidence>
<gene>
    <name evidence="2" type="ORF">C8F04DRAFT_1180691</name>
</gene>